<dbReference type="Proteomes" id="UP001433508">
    <property type="component" value="Unassembled WGS sequence"/>
</dbReference>
<organism evidence="1 2">
    <name type="scientific">Lipomyces kononenkoae</name>
    <name type="common">Yeast</name>
    <dbReference type="NCBI Taxonomy" id="34357"/>
    <lineage>
        <taxon>Eukaryota</taxon>
        <taxon>Fungi</taxon>
        <taxon>Dikarya</taxon>
        <taxon>Ascomycota</taxon>
        <taxon>Saccharomycotina</taxon>
        <taxon>Lipomycetes</taxon>
        <taxon>Lipomycetales</taxon>
        <taxon>Lipomycetaceae</taxon>
        <taxon>Lipomyces</taxon>
    </lineage>
</organism>
<evidence type="ECO:0000313" key="2">
    <source>
        <dbReference type="Proteomes" id="UP001433508"/>
    </source>
</evidence>
<name>A0ACC3SX02_LIPKO</name>
<keyword evidence="2" id="KW-1185">Reference proteome</keyword>
<reference evidence="2" key="1">
    <citation type="journal article" date="2024" name="Front. Bioeng. Biotechnol.">
        <title>Genome-scale model development and genomic sequencing of the oleaginous clade Lipomyces.</title>
        <authorList>
            <person name="Czajka J.J."/>
            <person name="Han Y."/>
            <person name="Kim J."/>
            <person name="Mondo S.J."/>
            <person name="Hofstad B.A."/>
            <person name="Robles A."/>
            <person name="Haridas S."/>
            <person name="Riley R."/>
            <person name="LaButti K."/>
            <person name="Pangilinan J."/>
            <person name="Andreopoulos W."/>
            <person name="Lipzen A."/>
            <person name="Yan J."/>
            <person name="Wang M."/>
            <person name="Ng V."/>
            <person name="Grigoriev I.V."/>
            <person name="Spatafora J.W."/>
            <person name="Magnuson J.K."/>
            <person name="Baker S.E."/>
            <person name="Pomraning K.R."/>
        </authorList>
    </citation>
    <scope>NUCLEOTIDE SEQUENCE [LARGE SCALE GENOMIC DNA]</scope>
    <source>
        <strain evidence="2">CBS 7786</strain>
    </source>
</reference>
<gene>
    <name evidence="1" type="ORF">V1525DRAFT_420613</name>
</gene>
<dbReference type="EMBL" id="MU971393">
    <property type="protein sequence ID" value="KAK9236203.1"/>
    <property type="molecule type" value="Genomic_DNA"/>
</dbReference>
<proteinExistence type="predicted"/>
<comment type="caution">
    <text evidence="1">The sequence shown here is derived from an EMBL/GenBank/DDBJ whole genome shotgun (WGS) entry which is preliminary data.</text>
</comment>
<accession>A0ACC3SX02</accession>
<protein>
    <submittedName>
        <fullName evidence="1">Uncharacterized protein</fullName>
    </submittedName>
</protein>
<sequence>MFAIDLTPSKEDKFLRRAITNKYGIITLAVSFTALAIITIRAFAIRRLPKLISKPFPLWLSVSLCALVLSLLSLVETHDDYLYLTKRLGRVAAASLPALYFLALRPSPIPLESYLRLLPIHIWLARIIVLLSTLHGILYINYWVRAGKFTTFFEPANLFGVLAVTSFLATVVVSIKYFRSRNHELFYKTHYVLAWACVPILAYHARPKIWWIAFYLSLFLVGQLIHRHFFGQYVRLGVRRISAHTQVVTLPRNIFPKYFSPGAHVRIGPTGLASRFWFIAASHPYTIASLASEEDCVRLIVKPGKRFQLEDGDQCIVYGPYGSATYADLVDMDQNSQSPQRIVVIAGGVGISFAAPIVTSLRRTNAKVTLLWATRTKEDLTLLKVLGLEGVNVFISPEGVDGIDDTFLPEEVGDTDVELRSTGQSKHGVESAPFDLASSYSSEVESLGDSTDSFKQRNIILNYKRMNIEEELRILKDETEPTIEPPSMSVISCGSRNLVIECTKWGQKIGANVFEEIYEI</sequence>
<evidence type="ECO:0000313" key="1">
    <source>
        <dbReference type="EMBL" id="KAK9236203.1"/>
    </source>
</evidence>